<reference evidence="2" key="1">
    <citation type="submission" date="2020-03" db="EMBL/GenBank/DDBJ databases">
        <authorList>
            <person name="Weist P."/>
        </authorList>
    </citation>
    <scope>NUCLEOTIDE SEQUENCE</scope>
</reference>
<name>A0A9N7VUJ2_PLEPL</name>
<proteinExistence type="predicted"/>
<evidence type="ECO:0000313" key="3">
    <source>
        <dbReference type="Proteomes" id="UP001153269"/>
    </source>
</evidence>
<gene>
    <name evidence="2" type="ORF">PLEPLA_LOCUS43274</name>
</gene>
<keyword evidence="3" id="KW-1185">Reference proteome</keyword>
<accession>A0A9N7VUJ2</accession>
<organism evidence="2 3">
    <name type="scientific">Pleuronectes platessa</name>
    <name type="common">European plaice</name>
    <dbReference type="NCBI Taxonomy" id="8262"/>
    <lineage>
        <taxon>Eukaryota</taxon>
        <taxon>Metazoa</taxon>
        <taxon>Chordata</taxon>
        <taxon>Craniata</taxon>
        <taxon>Vertebrata</taxon>
        <taxon>Euteleostomi</taxon>
        <taxon>Actinopterygii</taxon>
        <taxon>Neopterygii</taxon>
        <taxon>Teleostei</taxon>
        <taxon>Neoteleostei</taxon>
        <taxon>Acanthomorphata</taxon>
        <taxon>Carangaria</taxon>
        <taxon>Pleuronectiformes</taxon>
        <taxon>Pleuronectoidei</taxon>
        <taxon>Pleuronectidae</taxon>
        <taxon>Pleuronectes</taxon>
    </lineage>
</organism>
<dbReference type="AlphaFoldDB" id="A0A9N7VUJ2"/>
<evidence type="ECO:0000313" key="2">
    <source>
        <dbReference type="EMBL" id="CAB1455498.1"/>
    </source>
</evidence>
<feature type="compositionally biased region" description="Polar residues" evidence="1">
    <location>
        <begin position="9"/>
        <end position="22"/>
    </location>
</feature>
<dbReference type="EMBL" id="CADEAL010004258">
    <property type="protein sequence ID" value="CAB1455498.1"/>
    <property type="molecule type" value="Genomic_DNA"/>
</dbReference>
<sequence length="135" mass="14581">MAFAKRSSHPLQQTGCHAQSNDAWQNEREDGALTKDLVCDLRGGNFTEAGQSETKCEGLPYLYPGVSQGPLPCDRGRHLLKGTACISVTAAPLPTQPPLLSISEPYEAGRVEAIESLQPVSVRLERTQLTVAVHN</sequence>
<feature type="region of interest" description="Disordered" evidence="1">
    <location>
        <begin position="1"/>
        <end position="22"/>
    </location>
</feature>
<protein>
    <submittedName>
        <fullName evidence="2">Uncharacterized protein</fullName>
    </submittedName>
</protein>
<comment type="caution">
    <text evidence="2">The sequence shown here is derived from an EMBL/GenBank/DDBJ whole genome shotgun (WGS) entry which is preliminary data.</text>
</comment>
<evidence type="ECO:0000256" key="1">
    <source>
        <dbReference type="SAM" id="MobiDB-lite"/>
    </source>
</evidence>
<dbReference type="Proteomes" id="UP001153269">
    <property type="component" value="Unassembled WGS sequence"/>
</dbReference>